<organism evidence="1">
    <name type="scientific">marine sediment metagenome</name>
    <dbReference type="NCBI Taxonomy" id="412755"/>
    <lineage>
        <taxon>unclassified sequences</taxon>
        <taxon>metagenomes</taxon>
        <taxon>ecological metagenomes</taxon>
    </lineage>
</organism>
<protein>
    <submittedName>
        <fullName evidence="1">Uncharacterized protein</fullName>
    </submittedName>
</protein>
<gene>
    <name evidence="1" type="ORF">S03H2_35201</name>
</gene>
<dbReference type="AlphaFoldDB" id="X1HUY4"/>
<proteinExistence type="predicted"/>
<comment type="caution">
    <text evidence="1">The sequence shown here is derived from an EMBL/GenBank/DDBJ whole genome shotgun (WGS) entry which is preliminary data.</text>
</comment>
<dbReference type="EMBL" id="BARU01021516">
    <property type="protein sequence ID" value="GAH60890.1"/>
    <property type="molecule type" value="Genomic_DNA"/>
</dbReference>
<name>X1HUY4_9ZZZZ</name>
<accession>X1HUY4</accession>
<sequence>MGRLKCDECGSANVVCYGENDEYTGEECEIMECEDCGYRTDI</sequence>
<reference evidence="1" key="1">
    <citation type="journal article" date="2014" name="Front. Microbiol.">
        <title>High frequency of phylogenetically diverse reductive dehalogenase-homologous genes in deep subseafloor sedimentary metagenomes.</title>
        <authorList>
            <person name="Kawai M."/>
            <person name="Futagami T."/>
            <person name="Toyoda A."/>
            <person name="Takaki Y."/>
            <person name="Nishi S."/>
            <person name="Hori S."/>
            <person name="Arai W."/>
            <person name="Tsubouchi T."/>
            <person name="Morono Y."/>
            <person name="Uchiyama I."/>
            <person name="Ito T."/>
            <person name="Fujiyama A."/>
            <person name="Inagaki F."/>
            <person name="Takami H."/>
        </authorList>
    </citation>
    <scope>NUCLEOTIDE SEQUENCE</scope>
    <source>
        <strain evidence="1">Expedition CK06-06</strain>
    </source>
</reference>
<evidence type="ECO:0000313" key="1">
    <source>
        <dbReference type="EMBL" id="GAH60890.1"/>
    </source>
</evidence>